<gene>
    <name evidence="1" type="ORF">LEP1GSC016_2453</name>
</gene>
<organism evidence="1 2">
    <name type="scientific">Leptospira borgpetersenii serovar Hardjo-bovis str. Sponselee</name>
    <dbReference type="NCBI Taxonomy" id="1303729"/>
    <lineage>
        <taxon>Bacteria</taxon>
        <taxon>Pseudomonadati</taxon>
        <taxon>Spirochaetota</taxon>
        <taxon>Spirochaetia</taxon>
        <taxon>Leptospirales</taxon>
        <taxon>Leptospiraceae</taxon>
        <taxon>Leptospira</taxon>
    </lineage>
</organism>
<dbReference type="AlphaFoldDB" id="M6BBT0"/>
<reference evidence="1 2" key="1">
    <citation type="submission" date="2013-01" db="EMBL/GenBank/DDBJ databases">
        <authorList>
            <person name="Harkins D.M."/>
            <person name="Durkin A.S."/>
            <person name="Brinkac L.M."/>
            <person name="Haft D.H."/>
            <person name="Selengut J.D."/>
            <person name="Sanka R."/>
            <person name="DePew J."/>
            <person name="Purushe J."/>
            <person name="Galloway R.L."/>
            <person name="Vinetz J.M."/>
            <person name="Sutton G.G."/>
            <person name="Nierman W.C."/>
            <person name="Fouts D.E."/>
        </authorList>
    </citation>
    <scope>NUCLEOTIDE SEQUENCE [LARGE SCALE GENOMIC DNA]</scope>
    <source>
        <strain evidence="1 2">Sponselee CDC</strain>
    </source>
</reference>
<evidence type="ECO:0000313" key="2">
    <source>
        <dbReference type="Proteomes" id="UP000011873"/>
    </source>
</evidence>
<evidence type="ECO:0000313" key="1">
    <source>
        <dbReference type="EMBL" id="EMJ76954.1"/>
    </source>
</evidence>
<proteinExistence type="predicted"/>
<comment type="caution">
    <text evidence="1">The sequence shown here is derived from an EMBL/GenBank/DDBJ whole genome shotgun (WGS) entry which is preliminary data.</text>
</comment>
<dbReference type="PATRIC" id="fig|1218567.3.peg.4538"/>
<sequence length="51" mass="5972">MGVQYRSEDFLSEVDTYVLHKDSTEYDIFDSMGSRRPVKETKASRSLRIAR</sequence>
<dbReference type="Proteomes" id="UP000011873">
    <property type="component" value="Unassembled WGS sequence"/>
</dbReference>
<dbReference type="EMBL" id="ANMU01000194">
    <property type="protein sequence ID" value="EMJ76954.1"/>
    <property type="molecule type" value="Genomic_DNA"/>
</dbReference>
<accession>M6BBT0</accession>
<protein>
    <submittedName>
        <fullName evidence="1">Uncharacterized protein</fullName>
    </submittedName>
</protein>
<name>M6BBT0_LEPBO</name>